<comment type="caution">
    <text evidence="1">The sequence shown here is derived from an EMBL/GenBank/DDBJ whole genome shotgun (WGS) entry which is preliminary data.</text>
</comment>
<dbReference type="EMBL" id="QTSX02007282">
    <property type="protein sequence ID" value="KAJ9049052.1"/>
    <property type="molecule type" value="Genomic_DNA"/>
</dbReference>
<organism evidence="1 2">
    <name type="scientific">Entomophthora muscae</name>
    <dbReference type="NCBI Taxonomy" id="34485"/>
    <lineage>
        <taxon>Eukaryota</taxon>
        <taxon>Fungi</taxon>
        <taxon>Fungi incertae sedis</taxon>
        <taxon>Zoopagomycota</taxon>
        <taxon>Entomophthoromycotina</taxon>
        <taxon>Entomophthoromycetes</taxon>
        <taxon>Entomophthorales</taxon>
        <taxon>Entomophthoraceae</taxon>
        <taxon>Entomophthora</taxon>
    </lineage>
</organism>
<dbReference type="Proteomes" id="UP001165960">
    <property type="component" value="Unassembled WGS sequence"/>
</dbReference>
<keyword evidence="2" id="KW-1185">Reference proteome</keyword>
<evidence type="ECO:0000313" key="2">
    <source>
        <dbReference type="Proteomes" id="UP001165960"/>
    </source>
</evidence>
<accession>A0ACC2RG54</accession>
<evidence type="ECO:0000313" key="1">
    <source>
        <dbReference type="EMBL" id="KAJ9049052.1"/>
    </source>
</evidence>
<proteinExistence type="predicted"/>
<sequence>MWIWVVIPHHLEEASYYPAISGTGYNHILHFLPIVMEQEHLTTLCLLEGICEDQCGVPVHQSPSVSWIVAKDRLEEDVIL</sequence>
<name>A0ACC2RG54_9FUNG</name>
<protein>
    <submittedName>
        <fullName evidence="1">Uncharacterized protein</fullName>
    </submittedName>
</protein>
<gene>
    <name evidence="1" type="ORF">DSO57_1028561</name>
</gene>
<reference evidence="1" key="1">
    <citation type="submission" date="2022-04" db="EMBL/GenBank/DDBJ databases">
        <title>Genome of the entomopathogenic fungus Entomophthora muscae.</title>
        <authorList>
            <person name="Elya C."/>
            <person name="Lovett B.R."/>
            <person name="Lee E."/>
            <person name="Macias A.M."/>
            <person name="Hajek A.E."/>
            <person name="De Bivort B.L."/>
            <person name="Kasson M.T."/>
            <person name="De Fine Licht H.H."/>
            <person name="Stajich J.E."/>
        </authorList>
    </citation>
    <scope>NUCLEOTIDE SEQUENCE</scope>
    <source>
        <strain evidence="1">Berkeley</strain>
    </source>
</reference>